<comment type="caution">
    <text evidence="2">The sequence shown here is derived from an EMBL/GenBank/DDBJ whole genome shotgun (WGS) entry which is preliminary data.</text>
</comment>
<dbReference type="AlphaFoldDB" id="U4R2U4"/>
<sequence>MKGIDYTTQTTATQAKALKAAGYNFVCRYLVPESMAWKRLTKTEAETLTNAGLNIVSVYEASANGALKGAIQGTNDGKAAYAEAKKVGQPTGSTIYFAVDFDAQPADYPAIYAYLTAAQAQIPGYNVGVYGSYAICEIMYKRGIKYCWQTYAWSRGKRSQHANIYQYKNGQIVHGINCDLNESFGNEGFWNLNPASKEMTYNEAMEVICQEVDSPLDYWLQKLPEDKAEYIVSSLPALFIKIAKKFKK</sequence>
<evidence type="ECO:0000313" key="2">
    <source>
        <dbReference type="EMBL" id="EPR12511.1"/>
    </source>
</evidence>
<dbReference type="Gene3D" id="3.20.20.80">
    <property type="entry name" value="Glycosidases"/>
    <property type="match status" value="1"/>
</dbReference>
<feature type="domain" description="Rv2525c-like glycoside hydrolase-like" evidence="1">
    <location>
        <begin position="16"/>
        <end position="172"/>
    </location>
</feature>
<name>U4R2U4_9FIRM</name>
<dbReference type="RefSeq" id="WP_020815181.1">
    <property type="nucleotide sequence ID" value="NZ_ATAY01000026.1"/>
</dbReference>
<reference evidence="2 3" key="1">
    <citation type="journal article" date="2013" name="Genome Announc.">
        <title>Draft Genome Sequence of the Cellulolytic Bacterium Clostridium papyrosolvens C7 (ATCC 700395).</title>
        <authorList>
            <person name="Zepeda V."/>
            <person name="Dassa B."/>
            <person name="Borovok I."/>
            <person name="Lamed R."/>
            <person name="Bayer E.A."/>
            <person name="Cate J.H."/>
        </authorList>
    </citation>
    <scope>NUCLEOTIDE SEQUENCE [LARGE SCALE GENOMIC DNA]</scope>
    <source>
        <strain evidence="2 3">C7</strain>
    </source>
</reference>
<evidence type="ECO:0000259" key="1">
    <source>
        <dbReference type="Pfam" id="PF08924"/>
    </source>
</evidence>
<dbReference type="SUPFAM" id="SSF51445">
    <property type="entry name" value="(Trans)glycosidases"/>
    <property type="match status" value="1"/>
</dbReference>
<proteinExistence type="predicted"/>
<dbReference type="InterPro" id="IPR015020">
    <property type="entry name" value="Rv2525c-like_Glyco_Hydro-like"/>
</dbReference>
<protein>
    <recommendedName>
        <fullName evidence="1">Rv2525c-like glycoside hydrolase-like domain-containing protein</fullName>
    </recommendedName>
</protein>
<dbReference type="InterPro" id="IPR017853">
    <property type="entry name" value="GH"/>
</dbReference>
<accession>U4R2U4</accession>
<dbReference type="STRING" id="1330534.L323_08140"/>
<dbReference type="Pfam" id="PF08924">
    <property type="entry name" value="Rv2525c_GlyHyd-like"/>
    <property type="match status" value="1"/>
</dbReference>
<dbReference type="PATRIC" id="fig|1330534.3.peg.1627"/>
<dbReference type="OrthoDB" id="1795295at2"/>
<dbReference type="EMBL" id="ATAY01000026">
    <property type="protein sequence ID" value="EPR12511.1"/>
    <property type="molecule type" value="Genomic_DNA"/>
</dbReference>
<dbReference type="Proteomes" id="UP000016860">
    <property type="component" value="Unassembled WGS sequence"/>
</dbReference>
<evidence type="ECO:0000313" key="3">
    <source>
        <dbReference type="Proteomes" id="UP000016860"/>
    </source>
</evidence>
<organism evidence="2 3">
    <name type="scientific">Ruminiclostridium papyrosolvens C7</name>
    <dbReference type="NCBI Taxonomy" id="1330534"/>
    <lineage>
        <taxon>Bacteria</taxon>
        <taxon>Bacillati</taxon>
        <taxon>Bacillota</taxon>
        <taxon>Clostridia</taxon>
        <taxon>Eubacteriales</taxon>
        <taxon>Oscillospiraceae</taxon>
        <taxon>Ruminiclostridium</taxon>
    </lineage>
</organism>
<gene>
    <name evidence="2" type="ORF">L323_08140</name>
</gene>